<reference evidence="2 3" key="1">
    <citation type="submission" date="2019-08" db="EMBL/GenBank/DDBJ databases">
        <authorList>
            <person name="Khan S.A."/>
            <person name="Jeon C.O."/>
            <person name="Jeong S.E."/>
        </authorList>
    </citation>
    <scope>NUCLEOTIDE SEQUENCE [LARGE SCALE GENOMIC DNA]</scope>
    <source>
        <strain evidence="3">IMCC1728</strain>
    </source>
</reference>
<evidence type="ECO:0000256" key="1">
    <source>
        <dbReference type="SAM" id="Phobius"/>
    </source>
</evidence>
<feature type="transmembrane region" description="Helical" evidence="1">
    <location>
        <begin position="178"/>
        <end position="200"/>
    </location>
</feature>
<dbReference type="PANTHER" id="PTHR22911:SF103">
    <property type="entry name" value="BLR2811 PROTEIN"/>
    <property type="match status" value="1"/>
</dbReference>
<dbReference type="InterPro" id="IPR037185">
    <property type="entry name" value="EmrE-like"/>
</dbReference>
<dbReference type="SUPFAM" id="SSF103481">
    <property type="entry name" value="Multidrug resistance efflux transporter EmrE"/>
    <property type="match status" value="2"/>
</dbReference>
<accession>A0A5C6TZK4</accession>
<feature type="transmembrane region" description="Helical" evidence="1">
    <location>
        <begin position="68"/>
        <end position="87"/>
    </location>
</feature>
<dbReference type="PANTHER" id="PTHR22911">
    <property type="entry name" value="ACYL-MALONYL CONDENSING ENZYME-RELATED"/>
    <property type="match status" value="1"/>
</dbReference>
<dbReference type="Proteomes" id="UP000321832">
    <property type="component" value="Unassembled WGS sequence"/>
</dbReference>
<keyword evidence="1" id="KW-0472">Membrane</keyword>
<protein>
    <submittedName>
        <fullName evidence="2">DMT family transporter</fullName>
    </submittedName>
</protein>
<dbReference type="EMBL" id="VOPW01000001">
    <property type="protein sequence ID" value="TXC66093.1"/>
    <property type="molecule type" value="Genomic_DNA"/>
</dbReference>
<comment type="caution">
    <text evidence="2">The sequence shown here is derived from an EMBL/GenBank/DDBJ whole genome shotgun (WGS) entry which is preliminary data.</text>
</comment>
<keyword evidence="3" id="KW-1185">Reference proteome</keyword>
<feature type="transmembrane region" description="Helical" evidence="1">
    <location>
        <begin position="38"/>
        <end position="56"/>
    </location>
</feature>
<evidence type="ECO:0000313" key="2">
    <source>
        <dbReference type="EMBL" id="TXC66093.1"/>
    </source>
</evidence>
<feature type="transmembrane region" description="Helical" evidence="1">
    <location>
        <begin position="238"/>
        <end position="254"/>
    </location>
</feature>
<gene>
    <name evidence="2" type="ORF">FSC37_09605</name>
</gene>
<keyword evidence="1" id="KW-0812">Transmembrane</keyword>
<dbReference type="AlphaFoldDB" id="A0A5C6TZK4"/>
<feature type="transmembrane region" description="Helical" evidence="1">
    <location>
        <begin position="99"/>
        <end position="116"/>
    </location>
</feature>
<organism evidence="2 3">
    <name type="scientific">Piscinibacter aquaticus</name>
    <dbReference type="NCBI Taxonomy" id="392597"/>
    <lineage>
        <taxon>Bacteria</taxon>
        <taxon>Pseudomonadati</taxon>
        <taxon>Pseudomonadota</taxon>
        <taxon>Betaproteobacteria</taxon>
        <taxon>Burkholderiales</taxon>
        <taxon>Sphaerotilaceae</taxon>
        <taxon>Piscinibacter</taxon>
    </lineage>
</organism>
<sequence>MNHDRPDVRHALLFGALWAAEEALTGLLLARYGLAQIVWMRFATHLLIVWLIWGRMQPASLLRTRRPLMHLVRAAALVAMPACWALGMRRGLPPATLMSVFWLAPVLILAMARLLLRERVVPRVWGATALASIGVFVVTGPHRLPDTMLLIYPLGMAMSFSVFLVLTRMLRHEPEPVALTYLGLGVCVLLAPFAAVGWTAPRPTHLLVVGAIALVGIGALLAMGRLVAVSRLSRSAPMAYLQIPFAMALGWWLGVHAPGWEGYAGLAVVLLSVLLAWSHAGAEAGEGAVETAPARLESRL</sequence>
<feature type="transmembrane region" description="Helical" evidence="1">
    <location>
        <begin position="148"/>
        <end position="166"/>
    </location>
</feature>
<feature type="transmembrane region" description="Helical" evidence="1">
    <location>
        <begin position="260"/>
        <end position="277"/>
    </location>
</feature>
<dbReference type="GO" id="GO:0016020">
    <property type="term" value="C:membrane"/>
    <property type="evidence" value="ECO:0007669"/>
    <property type="project" value="TreeGrafter"/>
</dbReference>
<feature type="transmembrane region" description="Helical" evidence="1">
    <location>
        <begin position="123"/>
        <end position="142"/>
    </location>
</feature>
<proteinExistence type="predicted"/>
<keyword evidence="1" id="KW-1133">Transmembrane helix</keyword>
<name>A0A5C6TZK4_9BURK</name>
<evidence type="ECO:0000313" key="3">
    <source>
        <dbReference type="Proteomes" id="UP000321832"/>
    </source>
</evidence>
<feature type="transmembrane region" description="Helical" evidence="1">
    <location>
        <begin position="206"/>
        <end position="226"/>
    </location>
</feature>